<dbReference type="RefSeq" id="WP_011464110.1">
    <property type="nucleotide sequence ID" value="NC_007908.1"/>
</dbReference>
<evidence type="ECO:0000313" key="5">
    <source>
        <dbReference type="EMBL" id="ABD69542.1"/>
    </source>
</evidence>
<dbReference type="KEGG" id="rfr:Rfer_1813"/>
<evidence type="ECO:0000256" key="2">
    <source>
        <dbReference type="ARBA" id="ARBA00005979"/>
    </source>
</evidence>
<dbReference type="Pfam" id="PF00724">
    <property type="entry name" value="Oxidored_FMN"/>
    <property type="match status" value="1"/>
</dbReference>
<organism evidence="5 6">
    <name type="scientific">Albidiferax ferrireducens (strain ATCC BAA-621 / DSM 15236 / T118)</name>
    <name type="common">Rhodoferax ferrireducens</name>
    <dbReference type="NCBI Taxonomy" id="338969"/>
    <lineage>
        <taxon>Bacteria</taxon>
        <taxon>Pseudomonadati</taxon>
        <taxon>Pseudomonadota</taxon>
        <taxon>Betaproteobacteria</taxon>
        <taxon>Burkholderiales</taxon>
        <taxon>Comamonadaceae</taxon>
        <taxon>Rhodoferax</taxon>
    </lineage>
</organism>
<dbReference type="InterPro" id="IPR001155">
    <property type="entry name" value="OxRdtase_FMN_N"/>
</dbReference>
<evidence type="ECO:0000256" key="3">
    <source>
        <dbReference type="ARBA" id="ARBA00023002"/>
    </source>
</evidence>
<dbReference type="HOGENOM" id="CLU_012153_0_1_4"/>
<reference evidence="6" key="1">
    <citation type="submission" date="2006-02" db="EMBL/GenBank/DDBJ databases">
        <title>Complete sequence of chromosome of Rhodoferax ferrireducens DSM 15236.</title>
        <authorList>
            <person name="Copeland A."/>
            <person name="Lucas S."/>
            <person name="Lapidus A."/>
            <person name="Barry K."/>
            <person name="Detter J.C."/>
            <person name="Glavina del Rio T."/>
            <person name="Hammon N."/>
            <person name="Israni S."/>
            <person name="Pitluck S."/>
            <person name="Brettin T."/>
            <person name="Bruce D."/>
            <person name="Han C."/>
            <person name="Tapia R."/>
            <person name="Gilna P."/>
            <person name="Kiss H."/>
            <person name="Schmutz J."/>
            <person name="Larimer F."/>
            <person name="Land M."/>
            <person name="Kyrpides N."/>
            <person name="Ivanova N."/>
            <person name="Richardson P."/>
        </authorList>
    </citation>
    <scope>NUCLEOTIDE SEQUENCE [LARGE SCALE GENOMIC DNA]</scope>
    <source>
        <strain evidence="6">ATCC BAA-621 / DSM 15236 / T118</strain>
    </source>
</reference>
<dbReference type="eggNOG" id="COG1902">
    <property type="taxonomic scope" value="Bacteria"/>
</dbReference>
<proteinExistence type="inferred from homology"/>
<gene>
    <name evidence="5" type="ordered locus">Rfer_1813</name>
</gene>
<dbReference type="GO" id="GO:0016628">
    <property type="term" value="F:oxidoreductase activity, acting on the CH-CH group of donors, NAD or NADP as acceptor"/>
    <property type="evidence" value="ECO:0007669"/>
    <property type="project" value="UniProtKB-ARBA"/>
</dbReference>
<accession>Q21XG1</accession>
<dbReference type="OrthoDB" id="8985337at2"/>
<evidence type="ECO:0000256" key="1">
    <source>
        <dbReference type="ARBA" id="ARBA00001917"/>
    </source>
</evidence>
<dbReference type="STRING" id="338969.Rfer_1813"/>
<evidence type="ECO:0000259" key="4">
    <source>
        <dbReference type="Pfam" id="PF00724"/>
    </source>
</evidence>
<dbReference type="GO" id="GO:0005829">
    <property type="term" value="C:cytosol"/>
    <property type="evidence" value="ECO:0007669"/>
    <property type="project" value="UniProtKB-ARBA"/>
</dbReference>
<dbReference type="PANTHER" id="PTHR22893:SF91">
    <property type="entry name" value="NADPH DEHYDROGENASE 2-RELATED"/>
    <property type="match status" value="1"/>
</dbReference>
<dbReference type="InterPro" id="IPR045247">
    <property type="entry name" value="Oye-like"/>
</dbReference>
<feature type="domain" description="NADH:flavin oxidoreductase/NADH oxidase N-terminal" evidence="4">
    <location>
        <begin position="6"/>
        <end position="339"/>
    </location>
</feature>
<dbReference type="EMBL" id="CP000267">
    <property type="protein sequence ID" value="ABD69542.1"/>
    <property type="molecule type" value="Genomic_DNA"/>
</dbReference>
<dbReference type="PANTHER" id="PTHR22893">
    <property type="entry name" value="NADH OXIDOREDUCTASE-RELATED"/>
    <property type="match status" value="1"/>
</dbReference>
<dbReference type="GO" id="GO:0010181">
    <property type="term" value="F:FMN binding"/>
    <property type="evidence" value="ECO:0007669"/>
    <property type="project" value="InterPro"/>
</dbReference>
<name>Q21XG1_ALBFT</name>
<dbReference type="Gene3D" id="3.20.20.70">
    <property type="entry name" value="Aldolase class I"/>
    <property type="match status" value="1"/>
</dbReference>
<comment type="similarity">
    <text evidence="2">Belongs to the NADH:flavin oxidoreductase/NADH oxidase family.</text>
</comment>
<keyword evidence="3" id="KW-0560">Oxidoreductase</keyword>
<dbReference type="InterPro" id="IPR013785">
    <property type="entry name" value="Aldolase_TIM"/>
</dbReference>
<dbReference type="Proteomes" id="UP000008332">
    <property type="component" value="Chromosome"/>
</dbReference>
<comment type="cofactor">
    <cofactor evidence="1">
        <name>FMN</name>
        <dbReference type="ChEBI" id="CHEBI:58210"/>
    </cofactor>
</comment>
<protein>
    <submittedName>
        <fullName evidence="5">NADH:flavin oxidoreductase/NADH oxidase</fullName>
    </submittedName>
</protein>
<sequence>MTDHHLFETFHLGKLTLSNRLVMNPMTRCRADAAGVPNPLMAEYYAQRASAGLIITEGIAPCANGKGYARIPGLWSSAQVQAWKAVTSAVHAAQGVIFAQLMHSGRVSHPANMAAGAKIVAPSAIALAGQMYTDALGLQDYPVPQAMTEADIAQAKAEIVQAARNAIAAGFDGVELHGANGYLLEQFLSPDTNQRTDAWGGSVEKRMRFVLEVARETAAAIGGDKLGIRLSPYGTNAGMGAYPEVEETYLKLLPLLADAGLVYVHIADHSAMGAPPVPLAFKQALRKAWPRTFFIGGSFEQASGQQAVHDGLVDLVGMGRAFLANPDLVARFKKGLPLNAPDADTFFTPGAKGYTDYPVAAV</sequence>
<dbReference type="SUPFAM" id="SSF51395">
    <property type="entry name" value="FMN-linked oxidoreductases"/>
    <property type="match status" value="1"/>
</dbReference>
<dbReference type="CDD" id="cd02933">
    <property type="entry name" value="OYE_like_FMN"/>
    <property type="match status" value="1"/>
</dbReference>
<keyword evidence="6" id="KW-1185">Reference proteome</keyword>
<dbReference type="FunFam" id="3.20.20.70:FF:000059">
    <property type="entry name" value="N-ethylmaleimide reductase, FMN-linked"/>
    <property type="match status" value="1"/>
</dbReference>
<evidence type="ECO:0000313" key="6">
    <source>
        <dbReference type="Proteomes" id="UP000008332"/>
    </source>
</evidence>
<dbReference type="AlphaFoldDB" id="Q21XG1"/>